<feature type="transmembrane region" description="Helical" evidence="2">
    <location>
        <begin position="38"/>
        <end position="61"/>
    </location>
</feature>
<feature type="compositionally biased region" description="Basic and acidic residues" evidence="1">
    <location>
        <begin position="241"/>
        <end position="254"/>
    </location>
</feature>
<feature type="region of interest" description="Disordered" evidence="1">
    <location>
        <begin position="1"/>
        <end position="28"/>
    </location>
</feature>
<gene>
    <name evidence="3" type="ORF">LMG28614_02562</name>
</gene>
<feature type="region of interest" description="Disordered" evidence="1">
    <location>
        <begin position="99"/>
        <end position="129"/>
    </location>
</feature>
<evidence type="ECO:0000256" key="1">
    <source>
        <dbReference type="SAM" id="MobiDB-lite"/>
    </source>
</evidence>
<feature type="region of interest" description="Disordered" evidence="1">
    <location>
        <begin position="144"/>
        <end position="188"/>
    </location>
</feature>
<dbReference type="Proteomes" id="UP000494365">
    <property type="component" value="Unassembled WGS sequence"/>
</dbReference>
<keyword evidence="2" id="KW-1133">Transmembrane helix</keyword>
<evidence type="ECO:0000313" key="3">
    <source>
        <dbReference type="EMBL" id="CAB3787747.1"/>
    </source>
</evidence>
<feature type="compositionally biased region" description="Low complexity" evidence="1">
    <location>
        <begin position="205"/>
        <end position="220"/>
    </location>
</feature>
<organism evidence="3 4">
    <name type="scientific">Paraburkholderia ultramafica</name>
    <dbReference type="NCBI Taxonomy" id="1544867"/>
    <lineage>
        <taxon>Bacteria</taxon>
        <taxon>Pseudomonadati</taxon>
        <taxon>Pseudomonadota</taxon>
        <taxon>Betaproteobacteria</taxon>
        <taxon>Burkholderiales</taxon>
        <taxon>Burkholderiaceae</taxon>
        <taxon>Paraburkholderia</taxon>
    </lineage>
</organism>
<dbReference type="RefSeq" id="WP_175149889.1">
    <property type="nucleotide sequence ID" value="NZ_CADIKK010000010.1"/>
</dbReference>
<evidence type="ECO:0000313" key="4">
    <source>
        <dbReference type="Proteomes" id="UP000494365"/>
    </source>
</evidence>
<reference evidence="3 4" key="1">
    <citation type="submission" date="2020-04" db="EMBL/GenBank/DDBJ databases">
        <authorList>
            <person name="De Canck E."/>
        </authorList>
    </citation>
    <scope>NUCLEOTIDE SEQUENCE [LARGE SCALE GENOMIC DNA]</scope>
    <source>
        <strain evidence="3 4">LMG 28614</strain>
    </source>
</reference>
<dbReference type="AlphaFoldDB" id="A0A6S7BGA8"/>
<protein>
    <submittedName>
        <fullName evidence="3">Uncharacterized protein</fullName>
    </submittedName>
</protein>
<keyword evidence="2" id="KW-0812">Transmembrane</keyword>
<accession>A0A6S7BGA8</accession>
<feature type="compositionally biased region" description="Low complexity" evidence="1">
    <location>
        <begin position="144"/>
        <end position="174"/>
    </location>
</feature>
<feature type="region of interest" description="Disordered" evidence="1">
    <location>
        <begin position="205"/>
        <end position="261"/>
    </location>
</feature>
<evidence type="ECO:0000256" key="2">
    <source>
        <dbReference type="SAM" id="Phobius"/>
    </source>
</evidence>
<proteinExistence type="predicted"/>
<keyword evidence="2" id="KW-0472">Membrane</keyword>
<keyword evidence="4" id="KW-1185">Reference proteome</keyword>
<sequence>MANDTDLPQSEPDGPDPGSVEADGLYETNASPPRFGRLVLCVSAAGALAFGVVGTVAYGVWFNHDQQAYAEAMTGARQALGVPAAASGAAAASMAAKSAASTRPPVPAAAPRTAATTTAPAPAPAPATTGTVVTAAPANAAPAPRVAAATSSTPPTTAPISAQATSTPSTAQTALESDGEEGSKQAVWSGPVAQVPAASAQATLADATPAASATAAPSLRSSRRATNPADPAAQQSAAGRAGKDARLAPQERRASAANARHKNSLFARMGLFFRRVSYRQHDNGRQQQDIYSHP</sequence>
<name>A0A6S7BGA8_9BURK</name>
<dbReference type="EMBL" id="CADIKK010000010">
    <property type="protein sequence ID" value="CAB3787747.1"/>
    <property type="molecule type" value="Genomic_DNA"/>
</dbReference>